<gene>
    <name evidence="2" type="ORF">CCE01nite_35020</name>
</gene>
<keyword evidence="3" id="KW-1185">Reference proteome</keyword>
<evidence type="ECO:0000313" key="3">
    <source>
        <dbReference type="Proteomes" id="UP000317046"/>
    </source>
</evidence>
<organism evidence="2 3">
    <name type="scientific">Cellulomonas cellasea</name>
    <dbReference type="NCBI Taxonomy" id="43670"/>
    <lineage>
        <taxon>Bacteria</taxon>
        <taxon>Bacillati</taxon>
        <taxon>Actinomycetota</taxon>
        <taxon>Actinomycetes</taxon>
        <taxon>Micrococcales</taxon>
        <taxon>Cellulomonadaceae</taxon>
        <taxon>Cellulomonas</taxon>
    </lineage>
</organism>
<evidence type="ECO:0000256" key="1">
    <source>
        <dbReference type="SAM" id="MobiDB-lite"/>
    </source>
</evidence>
<comment type="caution">
    <text evidence="2">The sequence shown here is derived from an EMBL/GenBank/DDBJ whole genome shotgun (WGS) entry which is preliminary data.</text>
</comment>
<protein>
    <submittedName>
        <fullName evidence="2">Uncharacterized protein</fullName>
    </submittedName>
</protein>
<dbReference type="Proteomes" id="UP000317046">
    <property type="component" value="Unassembled WGS sequence"/>
</dbReference>
<sequence>MLPAGWLDVALQEAPGRGGWGSRRDRSPAPGVRQTGRMPALRHLQLTTVLRTLGVRPVPPAPARGVVPARASVPGRAVAGEPAPARPGAHADLVARAVAAGAPRPAAARLADAVAALPARERAQVERPLTPARGSDVLRLGTAAARQTDGTTCGSAVLAMLAAAGDPTLAYWLVTGRRVAGHEPDELRGVADAPGPAGRFGALQDALKRRSNARAVLGLLPWPAALGTPPWGAARVARFPGVAYRSVLVDDSRPSEVTRVLVRAGRALDRGVPVPLYTGGDLSGGPASAIPRHVVLLTGRTAEGFAVYEPSSGRVHDVPSADLVVPHGPLDALGRWSHVAWALLPVRG</sequence>
<proteinExistence type="predicted"/>
<name>A0A4Y3KZJ7_9CELL</name>
<dbReference type="EMBL" id="BJLR01000033">
    <property type="protein sequence ID" value="GEA89553.1"/>
    <property type="molecule type" value="Genomic_DNA"/>
</dbReference>
<reference evidence="2" key="1">
    <citation type="submission" date="2019-06" db="EMBL/GenBank/DDBJ databases">
        <title>Whole genome shotgun sequence of Cellulomonas cellasea NBRC 3753.</title>
        <authorList>
            <person name="Hosoyama A."/>
            <person name="Uohara A."/>
            <person name="Ohji S."/>
            <person name="Ichikawa N."/>
        </authorList>
    </citation>
    <scope>NUCLEOTIDE SEQUENCE [LARGE SCALE GENOMIC DNA]</scope>
    <source>
        <strain evidence="2">NBRC 3753</strain>
    </source>
</reference>
<dbReference type="AlphaFoldDB" id="A0A4Y3KZJ7"/>
<accession>A0A4Y3KZJ7</accession>
<feature type="region of interest" description="Disordered" evidence="1">
    <location>
        <begin position="14"/>
        <end position="35"/>
    </location>
</feature>
<evidence type="ECO:0000313" key="2">
    <source>
        <dbReference type="EMBL" id="GEA89553.1"/>
    </source>
</evidence>